<evidence type="ECO:0000313" key="2">
    <source>
        <dbReference type="EMBL" id="MPM98950.1"/>
    </source>
</evidence>
<organism evidence="2">
    <name type="scientific">bioreactor metagenome</name>
    <dbReference type="NCBI Taxonomy" id="1076179"/>
    <lineage>
        <taxon>unclassified sequences</taxon>
        <taxon>metagenomes</taxon>
        <taxon>ecological metagenomes</taxon>
    </lineage>
</organism>
<dbReference type="AlphaFoldDB" id="A0A645EAV4"/>
<dbReference type="EMBL" id="VSSQ01045074">
    <property type="protein sequence ID" value="MPM98950.1"/>
    <property type="molecule type" value="Genomic_DNA"/>
</dbReference>
<feature type="compositionally biased region" description="Basic and acidic residues" evidence="1">
    <location>
        <begin position="1"/>
        <end position="12"/>
    </location>
</feature>
<proteinExistence type="predicted"/>
<feature type="region of interest" description="Disordered" evidence="1">
    <location>
        <begin position="1"/>
        <end position="35"/>
    </location>
</feature>
<accession>A0A645EAV4</accession>
<gene>
    <name evidence="2" type="ORF">SDC9_146140</name>
</gene>
<comment type="caution">
    <text evidence="2">The sequence shown here is derived from an EMBL/GenBank/DDBJ whole genome shotgun (WGS) entry which is preliminary data.</text>
</comment>
<protein>
    <submittedName>
        <fullName evidence="2">Uncharacterized protein</fullName>
    </submittedName>
</protein>
<feature type="compositionally biased region" description="Basic and acidic residues" evidence="1">
    <location>
        <begin position="20"/>
        <end position="35"/>
    </location>
</feature>
<reference evidence="2" key="1">
    <citation type="submission" date="2019-08" db="EMBL/GenBank/DDBJ databases">
        <authorList>
            <person name="Kucharzyk K."/>
            <person name="Murdoch R.W."/>
            <person name="Higgins S."/>
            <person name="Loffler F."/>
        </authorList>
    </citation>
    <scope>NUCLEOTIDE SEQUENCE</scope>
</reference>
<sequence length="35" mass="4060">MTLDRRRIEQRVGDTGGKPEQGEQRGERQGKFTQD</sequence>
<evidence type="ECO:0000256" key="1">
    <source>
        <dbReference type="SAM" id="MobiDB-lite"/>
    </source>
</evidence>
<name>A0A645EAV4_9ZZZZ</name>